<evidence type="ECO:0008006" key="4">
    <source>
        <dbReference type="Google" id="ProtNLM"/>
    </source>
</evidence>
<keyword evidence="3" id="KW-1185">Reference proteome</keyword>
<comment type="caution">
    <text evidence="2">The sequence shown here is derived from an EMBL/GenBank/DDBJ whole genome shotgun (WGS) entry which is preliminary data.</text>
</comment>
<proteinExistence type="predicted"/>
<evidence type="ECO:0000313" key="3">
    <source>
        <dbReference type="Proteomes" id="UP001204142"/>
    </source>
</evidence>
<dbReference type="Proteomes" id="UP001204142">
    <property type="component" value="Unassembled WGS sequence"/>
</dbReference>
<evidence type="ECO:0000313" key="2">
    <source>
        <dbReference type="EMBL" id="MCQ8895569.1"/>
    </source>
</evidence>
<dbReference type="RefSeq" id="WP_256763251.1">
    <property type="nucleotide sequence ID" value="NZ_JANIGO010000001.1"/>
</dbReference>
<protein>
    <recommendedName>
        <fullName evidence="4">Nitrogen fixation protein FixH</fullName>
    </recommendedName>
</protein>
<keyword evidence="1" id="KW-1133">Transmembrane helix</keyword>
<accession>A0ABT1WGL4</accession>
<keyword evidence="1" id="KW-0472">Membrane</keyword>
<feature type="transmembrane region" description="Helical" evidence="1">
    <location>
        <begin position="15"/>
        <end position="37"/>
    </location>
</feature>
<reference evidence="2 3" key="1">
    <citation type="submission" date="2022-07" db="EMBL/GenBank/DDBJ databases">
        <authorList>
            <person name="Xamxidin M."/>
            <person name="Wu M."/>
        </authorList>
    </citation>
    <scope>NUCLEOTIDE SEQUENCE [LARGE SCALE GENOMIC DNA]</scope>
    <source>
        <strain evidence="2 3">NBRC 111650</strain>
    </source>
</reference>
<dbReference type="EMBL" id="JANIGO010000001">
    <property type="protein sequence ID" value="MCQ8895569.1"/>
    <property type="molecule type" value="Genomic_DNA"/>
</dbReference>
<name>A0ABT1WGL4_9BURK</name>
<keyword evidence="1" id="KW-0812">Transmembrane</keyword>
<evidence type="ECO:0000256" key="1">
    <source>
        <dbReference type="SAM" id="Phobius"/>
    </source>
</evidence>
<gene>
    <name evidence="2" type="ORF">NQT62_03820</name>
</gene>
<sequence>MTSNTASQPFWKEPWMLLVLCLPGAVVIAGFVTLWIAMSHPETIVSEPHTKVGFTVTAKPASSNQKTGLVQPPCGQGLKTGCVQN</sequence>
<organism evidence="2 3">
    <name type="scientific">Limnobacter humi</name>
    <dbReference type="NCBI Taxonomy" id="1778671"/>
    <lineage>
        <taxon>Bacteria</taxon>
        <taxon>Pseudomonadati</taxon>
        <taxon>Pseudomonadota</taxon>
        <taxon>Betaproteobacteria</taxon>
        <taxon>Burkholderiales</taxon>
        <taxon>Burkholderiaceae</taxon>
        <taxon>Limnobacter</taxon>
    </lineage>
</organism>